<protein>
    <submittedName>
        <fullName evidence="2">Uncharacterized protein</fullName>
    </submittedName>
</protein>
<dbReference type="EMBL" id="UGJJ01000002">
    <property type="protein sequence ID" value="STR02494.1"/>
    <property type="molecule type" value="Genomic_DNA"/>
</dbReference>
<dbReference type="AlphaFoldDB" id="A0A377R2P1"/>
<gene>
    <name evidence="2" type="ORF">NCTC13336_01370</name>
</gene>
<keyword evidence="3" id="KW-1185">Reference proteome</keyword>
<evidence type="ECO:0000313" key="2">
    <source>
        <dbReference type="EMBL" id="STR02494.1"/>
    </source>
</evidence>
<dbReference type="RefSeq" id="WP_115308413.1">
    <property type="nucleotide sequence ID" value="NZ_UGJJ01000002.1"/>
</dbReference>
<dbReference type="Proteomes" id="UP000254293">
    <property type="component" value="Unassembled WGS sequence"/>
</dbReference>
<evidence type="ECO:0000256" key="1">
    <source>
        <dbReference type="SAM" id="SignalP"/>
    </source>
</evidence>
<name>A0A377R2P1_9NEIS</name>
<keyword evidence="1" id="KW-0732">Signal</keyword>
<feature type="chain" id="PRO_5016912348" evidence="1">
    <location>
        <begin position="21"/>
        <end position="178"/>
    </location>
</feature>
<proteinExistence type="predicted"/>
<reference evidence="2 3" key="1">
    <citation type="submission" date="2018-06" db="EMBL/GenBank/DDBJ databases">
        <authorList>
            <consortium name="Pathogen Informatics"/>
            <person name="Doyle S."/>
        </authorList>
    </citation>
    <scope>NUCLEOTIDE SEQUENCE [LARGE SCALE GENOMIC DNA]</scope>
    <source>
        <strain evidence="2 3">NCTC13336</strain>
    </source>
</reference>
<evidence type="ECO:0000313" key="3">
    <source>
        <dbReference type="Proteomes" id="UP000254293"/>
    </source>
</evidence>
<organism evidence="2 3">
    <name type="scientific">Kingella potus</name>
    <dbReference type="NCBI Taxonomy" id="265175"/>
    <lineage>
        <taxon>Bacteria</taxon>
        <taxon>Pseudomonadati</taxon>
        <taxon>Pseudomonadota</taxon>
        <taxon>Betaproteobacteria</taxon>
        <taxon>Neisseriales</taxon>
        <taxon>Neisseriaceae</taxon>
        <taxon>Kingella</taxon>
    </lineage>
</organism>
<sequence>MKIKTFLTALLLGSATLATAAPTTMQFDEPVYTHSSHAKQRYSGQTRDIMGFLDEKPIGKIGEIRQNGTVHISLPALRDDQLNPNIRLITAKNGKVVFMETPPEAAAESKPEEGGLGGTLTTEPALSLYKNDNDLLVLIYLNKAFEDPFFGKFNAGWSLANSSTHRFIADTKGYMGVD</sequence>
<feature type="signal peptide" evidence="1">
    <location>
        <begin position="1"/>
        <end position="20"/>
    </location>
</feature>
<accession>A0A377R2P1</accession>